<dbReference type="FunFam" id="1.10.8.640:FF:000001">
    <property type="entry name" value="Cytochrome c-type biogenesis protein"/>
    <property type="match status" value="1"/>
</dbReference>
<keyword evidence="6 7" id="KW-0408">Iron</keyword>
<evidence type="ECO:0000256" key="3">
    <source>
        <dbReference type="ARBA" id="ARBA00022723"/>
    </source>
</evidence>
<feature type="chain" id="PRO_5021510020" description="Cytochrome c-type biogenesis protein" evidence="7">
    <location>
        <begin position="23"/>
        <end position="137"/>
    </location>
</feature>
<evidence type="ECO:0000256" key="7">
    <source>
        <dbReference type="RuleBase" id="RU364112"/>
    </source>
</evidence>
<dbReference type="OrthoDB" id="9804975at2"/>
<proteinExistence type="inferred from homology"/>
<evidence type="ECO:0000256" key="2">
    <source>
        <dbReference type="ARBA" id="ARBA00022617"/>
    </source>
</evidence>
<keyword evidence="7" id="KW-0812">Transmembrane</keyword>
<keyword evidence="10" id="KW-1185">Reference proteome</keyword>
<feature type="transmembrane region" description="Helical" evidence="7">
    <location>
        <begin position="107"/>
        <end position="129"/>
    </location>
</feature>
<feature type="domain" description="CcmH/CycL/Ccl2/NrfF N-terminal" evidence="8">
    <location>
        <begin position="12"/>
        <end position="134"/>
    </location>
</feature>
<dbReference type="InterPro" id="IPR038297">
    <property type="entry name" value="CcmH/CycL/NrfF/Ccl2_sf"/>
</dbReference>
<dbReference type="GO" id="GO:0046872">
    <property type="term" value="F:metal ion binding"/>
    <property type="evidence" value="ECO:0007669"/>
    <property type="project" value="UniProtKB-KW"/>
</dbReference>
<keyword evidence="4 7" id="KW-0732">Signal</keyword>
<dbReference type="Gene3D" id="1.10.8.640">
    <property type="entry name" value="Cytochrome C biogenesis protein"/>
    <property type="match status" value="1"/>
</dbReference>
<sequence>MIWLRIILLTCLGLGVSLPALAAEELLHFDNPAQEQRFQVLVEELRCPKCQNQNLSDSNSTIATDLRDQVYRMVVRGDSNEQIVNYMVARYGEFVLYKPTQKPSTFLLWYGPFILLGIGAVIFVVVISLNKRKKGKA</sequence>
<dbReference type="AlphaFoldDB" id="A0A501X2P7"/>
<evidence type="ECO:0000256" key="6">
    <source>
        <dbReference type="ARBA" id="ARBA00023004"/>
    </source>
</evidence>
<name>A0A501X2P7_9GAMM</name>
<evidence type="ECO:0000259" key="8">
    <source>
        <dbReference type="Pfam" id="PF03918"/>
    </source>
</evidence>
<dbReference type="InterPro" id="IPR005616">
    <property type="entry name" value="CcmH/CycL/Ccl2/NrfF_N"/>
</dbReference>
<keyword evidence="5" id="KW-0201">Cytochrome c-type biogenesis</keyword>
<dbReference type="GO" id="GO:0017004">
    <property type="term" value="P:cytochrome complex assembly"/>
    <property type="evidence" value="ECO:0007669"/>
    <property type="project" value="UniProtKB-KW"/>
</dbReference>
<evidence type="ECO:0000313" key="9">
    <source>
        <dbReference type="EMBL" id="TPE54734.1"/>
    </source>
</evidence>
<evidence type="ECO:0000256" key="1">
    <source>
        <dbReference type="ARBA" id="ARBA00010342"/>
    </source>
</evidence>
<evidence type="ECO:0000256" key="5">
    <source>
        <dbReference type="ARBA" id="ARBA00022748"/>
    </source>
</evidence>
<keyword evidence="7" id="KW-0472">Membrane</keyword>
<dbReference type="CDD" id="cd16378">
    <property type="entry name" value="CcmH_N"/>
    <property type="match status" value="1"/>
</dbReference>
<dbReference type="InterPro" id="IPR051263">
    <property type="entry name" value="C-type_cytochrome_biogenesis"/>
</dbReference>
<dbReference type="GO" id="GO:0005886">
    <property type="term" value="C:plasma membrane"/>
    <property type="evidence" value="ECO:0007669"/>
    <property type="project" value="TreeGrafter"/>
</dbReference>
<keyword evidence="2 7" id="KW-0349">Heme</keyword>
<comment type="similarity">
    <text evidence="1 7">Belongs to the CcmH/CycL/Ccl2/NrfF family.</text>
</comment>
<evidence type="ECO:0000256" key="4">
    <source>
        <dbReference type="ARBA" id="ARBA00022729"/>
    </source>
</evidence>
<organism evidence="9 10">
    <name type="scientific">Maribrevibacterium harenarium</name>
    <dbReference type="NCBI Taxonomy" id="2589817"/>
    <lineage>
        <taxon>Bacteria</taxon>
        <taxon>Pseudomonadati</taxon>
        <taxon>Pseudomonadota</taxon>
        <taxon>Gammaproteobacteria</taxon>
        <taxon>Oceanospirillales</taxon>
        <taxon>Oceanospirillaceae</taxon>
        <taxon>Maribrevibacterium</taxon>
    </lineage>
</organism>
<keyword evidence="3 7" id="KW-0479">Metal-binding</keyword>
<gene>
    <name evidence="9" type="ORF">FJM67_03635</name>
</gene>
<protein>
    <recommendedName>
        <fullName evidence="7">Cytochrome c-type biogenesis protein</fullName>
    </recommendedName>
</protein>
<dbReference type="Pfam" id="PF03918">
    <property type="entry name" value="CcmH"/>
    <property type="match status" value="1"/>
</dbReference>
<dbReference type="Proteomes" id="UP000315901">
    <property type="component" value="Unassembled WGS sequence"/>
</dbReference>
<comment type="caution">
    <text evidence="9">The sequence shown here is derived from an EMBL/GenBank/DDBJ whole genome shotgun (WGS) entry which is preliminary data.</text>
</comment>
<dbReference type="RefSeq" id="WP_140587313.1">
    <property type="nucleotide sequence ID" value="NZ_VFRR01000004.1"/>
</dbReference>
<feature type="signal peptide" evidence="7">
    <location>
        <begin position="1"/>
        <end position="22"/>
    </location>
</feature>
<accession>A0A501X2P7</accession>
<reference evidence="9 10" key="1">
    <citation type="submission" date="2019-06" db="EMBL/GenBank/DDBJ databases">
        <title>A novel bacterium of genus Marinomonas, isolated from coastal sand.</title>
        <authorList>
            <person name="Huang H."/>
            <person name="Mo K."/>
            <person name="Hu Y."/>
        </authorList>
    </citation>
    <scope>NUCLEOTIDE SEQUENCE [LARGE SCALE GENOMIC DNA]</scope>
    <source>
        <strain evidence="9 10">HB171799</strain>
    </source>
</reference>
<comment type="function">
    <text evidence="7">Possible subunit of a heme lyase.</text>
</comment>
<dbReference type="PANTHER" id="PTHR47870">
    <property type="entry name" value="CYTOCHROME C-TYPE BIOGENESIS PROTEIN CCMH"/>
    <property type="match status" value="1"/>
</dbReference>
<dbReference type="EMBL" id="VFRR01000004">
    <property type="protein sequence ID" value="TPE54734.1"/>
    <property type="molecule type" value="Genomic_DNA"/>
</dbReference>
<keyword evidence="7" id="KW-1133">Transmembrane helix</keyword>
<dbReference type="PANTHER" id="PTHR47870:SF1">
    <property type="entry name" value="CYTOCHROME C-TYPE BIOGENESIS PROTEIN CCMH"/>
    <property type="match status" value="1"/>
</dbReference>
<evidence type="ECO:0000313" key="10">
    <source>
        <dbReference type="Proteomes" id="UP000315901"/>
    </source>
</evidence>